<reference evidence="2 3" key="1">
    <citation type="submission" date="2018-04" db="EMBL/GenBank/DDBJ databases">
        <authorList>
            <person name="Vogel A."/>
        </authorList>
    </citation>
    <scope>NUCLEOTIDE SEQUENCE [LARGE SCALE GENOMIC DNA]</scope>
</reference>
<evidence type="ECO:0000259" key="1">
    <source>
        <dbReference type="Pfam" id="PF03478"/>
    </source>
</evidence>
<dbReference type="InterPro" id="IPR011047">
    <property type="entry name" value="Quinoprotein_ADH-like_sf"/>
</dbReference>
<dbReference type="SUPFAM" id="SSF50998">
    <property type="entry name" value="Quinoprotein alcohol dehydrogenase-like"/>
    <property type="match status" value="1"/>
</dbReference>
<dbReference type="EMBL" id="OOIL02001115">
    <property type="protein sequence ID" value="VFQ72378.1"/>
    <property type="molecule type" value="Genomic_DNA"/>
</dbReference>
<proteinExistence type="predicted"/>
<gene>
    <name evidence="2" type="ORF">CCAM_LOCUS14154</name>
</gene>
<sequence length="337" mass="37998">MASSSSSSSPLLMLSLNQQTTFVTPDKNIIFTNPATIIPKTTPVGSSHGWLILLSHQTSQVSLLNPSDRSRIPLPDTSSFPLLSIRKAVLSANPSTNKDFVVFVLHGENPRIACCRNGDKQWRKIRGGPYYDVSCSTGSVFALGAKASVQRWDSSSLRKRGILRPSYPTGLLQAREEFPRDLYATKWYLVPCKSGEMFFVVRYIGEFVTRDGRAVYEEAMHEGDKTIGTVCPYKTMGFRVFRRELRTETWEEVRSLDGRVLFLGGNHSVSLLGSEHPNCRPGCIYFTDDYWDRIDREDCPYGGHDMGVFSLRDGSFQQFVDFELQKFSPPPIWILPS</sequence>
<feature type="domain" description="KIB1-4 beta-propeller" evidence="1">
    <location>
        <begin position="25"/>
        <end position="310"/>
    </location>
</feature>
<dbReference type="Pfam" id="PF03478">
    <property type="entry name" value="Beta-prop_KIB1-4"/>
    <property type="match status" value="1"/>
</dbReference>
<evidence type="ECO:0000313" key="2">
    <source>
        <dbReference type="EMBL" id="VFQ72378.1"/>
    </source>
</evidence>
<organism evidence="2 3">
    <name type="scientific">Cuscuta campestris</name>
    <dbReference type="NCBI Taxonomy" id="132261"/>
    <lineage>
        <taxon>Eukaryota</taxon>
        <taxon>Viridiplantae</taxon>
        <taxon>Streptophyta</taxon>
        <taxon>Embryophyta</taxon>
        <taxon>Tracheophyta</taxon>
        <taxon>Spermatophyta</taxon>
        <taxon>Magnoliopsida</taxon>
        <taxon>eudicotyledons</taxon>
        <taxon>Gunneridae</taxon>
        <taxon>Pentapetalae</taxon>
        <taxon>asterids</taxon>
        <taxon>lamiids</taxon>
        <taxon>Solanales</taxon>
        <taxon>Convolvulaceae</taxon>
        <taxon>Cuscuteae</taxon>
        <taxon>Cuscuta</taxon>
        <taxon>Cuscuta subgen. Grammica</taxon>
        <taxon>Cuscuta sect. Cleistogrammica</taxon>
    </lineage>
</organism>
<dbReference type="OrthoDB" id="642536at2759"/>
<protein>
    <recommendedName>
        <fullName evidence="1">KIB1-4 beta-propeller domain-containing protein</fullName>
    </recommendedName>
</protein>
<dbReference type="AlphaFoldDB" id="A0A484L8A5"/>
<name>A0A484L8A5_9ASTE</name>
<dbReference type="InterPro" id="IPR005174">
    <property type="entry name" value="KIB1-4_b-propeller"/>
</dbReference>
<accession>A0A484L8A5</accession>
<evidence type="ECO:0000313" key="3">
    <source>
        <dbReference type="Proteomes" id="UP000595140"/>
    </source>
</evidence>
<dbReference type="InterPro" id="IPR050942">
    <property type="entry name" value="F-box_BR-signaling"/>
</dbReference>
<keyword evidence="3" id="KW-1185">Reference proteome</keyword>
<dbReference type="PANTHER" id="PTHR44259">
    <property type="entry name" value="OS07G0183000 PROTEIN-RELATED"/>
    <property type="match status" value="1"/>
</dbReference>
<dbReference type="Proteomes" id="UP000595140">
    <property type="component" value="Unassembled WGS sequence"/>
</dbReference>
<dbReference type="PANTHER" id="PTHR44259:SF15">
    <property type="entry name" value="F-BOX PROTEIN KIB2-RELATED"/>
    <property type="match status" value="1"/>
</dbReference>